<dbReference type="Pfam" id="PF01546">
    <property type="entry name" value="Peptidase_M20"/>
    <property type="match status" value="1"/>
</dbReference>
<dbReference type="RefSeq" id="XP_031929039.1">
    <property type="nucleotide sequence ID" value="XM_032066451.1"/>
</dbReference>
<dbReference type="CDD" id="cd05672">
    <property type="entry name" value="M20_ACY1L2-like"/>
    <property type="match status" value="1"/>
</dbReference>
<keyword evidence="4" id="KW-1185">Reference proteome</keyword>
<evidence type="ECO:0000313" key="3">
    <source>
        <dbReference type="EMBL" id="KAE8365958.1"/>
    </source>
</evidence>
<dbReference type="InterPro" id="IPR017144">
    <property type="entry name" value="Xaa-Arg_dipeptidase"/>
</dbReference>
<dbReference type="OrthoDB" id="6119954at2759"/>
<evidence type="ECO:0000256" key="2">
    <source>
        <dbReference type="PIRNR" id="PIRNR037226"/>
    </source>
</evidence>
<dbReference type="PIRSF" id="PIRSF037226">
    <property type="entry name" value="Amidohydrolase_ACY1L2_prd"/>
    <property type="match status" value="1"/>
</dbReference>
<proteinExistence type="inferred from homology"/>
<dbReference type="EMBL" id="ML737621">
    <property type="protein sequence ID" value="KAE8365958.1"/>
    <property type="molecule type" value="Genomic_DNA"/>
</dbReference>
<dbReference type="SUPFAM" id="SSF55031">
    <property type="entry name" value="Bacterial exopeptidase dimerisation domain"/>
    <property type="match status" value="1"/>
</dbReference>
<gene>
    <name evidence="3" type="ORF">BDV27DRAFT_125955</name>
</gene>
<dbReference type="FunFam" id="3.30.70.360:FF:000004">
    <property type="entry name" value="Peptidase M20 domain-containing protein 2"/>
    <property type="match status" value="1"/>
</dbReference>
<evidence type="ECO:0000313" key="4">
    <source>
        <dbReference type="Proteomes" id="UP000326268"/>
    </source>
</evidence>
<dbReference type="GeneID" id="43650897"/>
<dbReference type="PANTHER" id="PTHR30575:SF8">
    <property type="entry name" value="PEPTIDASE M20 DOMAIN-CONTAINING PROTEIN 2"/>
    <property type="match status" value="1"/>
</dbReference>
<dbReference type="InterPro" id="IPR052030">
    <property type="entry name" value="Peptidase_M20/M20A_hydrolases"/>
</dbReference>
<dbReference type="InterPro" id="IPR002933">
    <property type="entry name" value="Peptidase_M20"/>
</dbReference>
<comment type="similarity">
    <text evidence="1 2">Belongs to the peptidase M20A family.</text>
</comment>
<sequence length="411" mass="44663">MAMTAITKQVVQKAIDEYIAGLQPSLRELNLKIHENPELAYKEQQAHDVLCEFLESQGIPTTRHAYGLKTAFESLSGNPTGRCVNFNAEYDALPGIGHACGHNLIATASVTAFLALAFAIQKFNLPGQAQLLGTPAEEEGGGKIDLIRAGAYEKADVSLMMHPISEEELISHKILGIAGQPSISCYDITAVYHGVSAHAAVNPWEGINALDAVVAAYNNISMLRQQLRPDERVHGAILQAPSITNAIPELTRTIYTIRSRTMERTRLLGTRVRRCLEAAALATGCKIELEEDQIYGDLVVNPPLCKGFAEYMDDQGIRVVATDDTLMAGSTDQGNVSQIMPALHAVVGIPVSNGAKNHTREFTAAAASDEAHRRTILAGKAMAMTGWRVLVDEDFYRDVKDAFPLTQKDTR</sequence>
<protein>
    <recommendedName>
        <fullName evidence="2">Peptidase M20 domain-containing protein 2</fullName>
    </recommendedName>
</protein>
<dbReference type="GO" id="GO:0016805">
    <property type="term" value="F:dipeptidase activity"/>
    <property type="evidence" value="ECO:0007669"/>
    <property type="project" value="InterPro"/>
</dbReference>
<dbReference type="InterPro" id="IPR017439">
    <property type="entry name" value="Amidohydrolase"/>
</dbReference>
<dbReference type="SUPFAM" id="SSF53187">
    <property type="entry name" value="Zn-dependent exopeptidases"/>
    <property type="match status" value="1"/>
</dbReference>
<name>A0A5N7A9B2_9EURO</name>
<dbReference type="AlphaFoldDB" id="A0A5N7A9B2"/>
<organism evidence="3 4">
    <name type="scientific">Aspergillus caelatus</name>
    <dbReference type="NCBI Taxonomy" id="61420"/>
    <lineage>
        <taxon>Eukaryota</taxon>
        <taxon>Fungi</taxon>
        <taxon>Dikarya</taxon>
        <taxon>Ascomycota</taxon>
        <taxon>Pezizomycotina</taxon>
        <taxon>Eurotiomycetes</taxon>
        <taxon>Eurotiomycetidae</taxon>
        <taxon>Eurotiales</taxon>
        <taxon>Aspergillaceae</taxon>
        <taxon>Aspergillus</taxon>
        <taxon>Aspergillus subgen. Circumdati</taxon>
    </lineage>
</organism>
<dbReference type="NCBIfam" id="TIGR01891">
    <property type="entry name" value="amidohydrolases"/>
    <property type="match status" value="1"/>
</dbReference>
<reference evidence="3 4" key="1">
    <citation type="submission" date="2019-04" db="EMBL/GenBank/DDBJ databases">
        <title>Friends and foes A comparative genomics studyof 23 Aspergillus species from section Flavi.</title>
        <authorList>
            <consortium name="DOE Joint Genome Institute"/>
            <person name="Kjaerbolling I."/>
            <person name="Vesth T."/>
            <person name="Frisvad J.C."/>
            <person name="Nybo J.L."/>
            <person name="Theobald S."/>
            <person name="Kildgaard S."/>
            <person name="Isbrandt T."/>
            <person name="Kuo A."/>
            <person name="Sato A."/>
            <person name="Lyhne E.K."/>
            <person name="Kogle M.E."/>
            <person name="Wiebenga A."/>
            <person name="Kun R.S."/>
            <person name="Lubbers R.J."/>
            <person name="Makela M.R."/>
            <person name="Barry K."/>
            <person name="Chovatia M."/>
            <person name="Clum A."/>
            <person name="Daum C."/>
            <person name="Haridas S."/>
            <person name="He G."/>
            <person name="LaButti K."/>
            <person name="Lipzen A."/>
            <person name="Mondo S."/>
            <person name="Riley R."/>
            <person name="Salamov A."/>
            <person name="Simmons B.A."/>
            <person name="Magnuson J.K."/>
            <person name="Henrissat B."/>
            <person name="Mortensen U.H."/>
            <person name="Larsen T.O."/>
            <person name="Devries R.P."/>
            <person name="Grigoriev I.V."/>
            <person name="Machida M."/>
            <person name="Baker S.E."/>
            <person name="Andersen M.R."/>
        </authorList>
    </citation>
    <scope>NUCLEOTIDE SEQUENCE [LARGE SCALE GENOMIC DNA]</scope>
    <source>
        <strain evidence="3 4">CBS 763.97</strain>
    </source>
</reference>
<evidence type="ECO:0000256" key="1">
    <source>
        <dbReference type="ARBA" id="ARBA00006247"/>
    </source>
</evidence>
<accession>A0A5N7A9B2</accession>
<dbReference type="InterPro" id="IPR036264">
    <property type="entry name" value="Bact_exopeptidase_dim_dom"/>
</dbReference>
<dbReference type="PANTHER" id="PTHR30575">
    <property type="entry name" value="PEPTIDASE M20"/>
    <property type="match status" value="1"/>
</dbReference>
<dbReference type="Gene3D" id="3.30.70.360">
    <property type="match status" value="1"/>
</dbReference>
<dbReference type="Proteomes" id="UP000326268">
    <property type="component" value="Unassembled WGS sequence"/>
</dbReference>
<dbReference type="Gene3D" id="3.40.630.10">
    <property type="entry name" value="Zn peptidases"/>
    <property type="match status" value="1"/>
</dbReference>